<dbReference type="PANTHER" id="PTHR11566:SF131">
    <property type="entry name" value="GTPASE, PUTATIVE (AFU_ORTHOLOGUE AFUA_6G07630)-RELATED"/>
    <property type="match status" value="1"/>
</dbReference>
<evidence type="ECO:0000313" key="3">
    <source>
        <dbReference type="EMBL" id="KAL2797708.1"/>
    </source>
</evidence>
<sequence length="133" mass="14465">MPVKTESNEIDPASDTATVKSSTTTMEEGTPESGPSDSISNLAQSMTALVKKIQDLRHIGIEDSRITLPKICVVGDQSTGKSSLIEGMSEIKVPRNARTCTRCPLKINLSASNPDQPWSCRVYLSRKYMFDGS</sequence>
<dbReference type="Gene3D" id="3.40.50.300">
    <property type="entry name" value="P-loop containing nucleotide triphosphate hydrolases"/>
    <property type="match status" value="1"/>
</dbReference>
<dbReference type="InterPro" id="IPR027417">
    <property type="entry name" value="P-loop_NTPase"/>
</dbReference>
<dbReference type="Proteomes" id="UP001610563">
    <property type="component" value="Unassembled WGS sequence"/>
</dbReference>
<dbReference type="PRINTS" id="PR00195">
    <property type="entry name" value="DYNAMIN"/>
</dbReference>
<evidence type="ECO:0000256" key="1">
    <source>
        <dbReference type="SAM" id="MobiDB-lite"/>
    </source>
</evidence>
<protein>
    <recommendedName>
        <fullName evidence="2">Dynamin N-terminal domain-containing protein</fullName>
    </recommendedName>
</protein>
<keyword evidence="4" id="KW-1185">Reference proteome</keyword>
<dbReference type="EMBL" id="JBFTWV010000017">
    <property type="protein sequence ID" value="KAL2797708.1"/>
    <property type="molecule type" value="Genomic_DNA"/>
</dbReference>
<feature type="region of interest" description="Disordered" evidence="1">
    <location>
        <begin position="1"/>
        <end position="40"/>
    </location>
</feature>
<dbReference type="Pfam" id="PF00350">
    <property type="entry name" value="Dynamin_N"/>
    <property type="match status" value="1"/>
</dbReference>
<evidence type="ECO:0000259" key="2">
    <source>
        <dbReference type="Pfam" id="PF00350"/>
    </source>
</evidence>
<organism evidence="3 4">
    <name type="scientific">Aspergillus keveii</name>
    <dbReference type="NCBI Taxonomy" id="714993"/>
    <lineage>
        <taxon>Eukaryota</taxon>
        <taxon>Fungi</taxon>
        <taxon>Dikarya</taxon>
        <taxon>Ascomycota</taxon>
        <taxon>Pezizomycotina</taxon>
        <taxon>Eurotiomycetes</taxon>
        <taxon>Eurotiomycetidae</taxon>
        <taxon>Eurotiales</taxon>
        <taxon>Aspergillaceae</taxon>
        <taxon>Aspergillus</taxon>
        <taxon>Aspergillus subgen. Nidulantes</taxon>
    </lineage>
</organism>
<proteinExistence type="predicted"/>
<reference evidence="3 4" key="1">
    <citation type="submission" date="2024-07" db="EMBL/GenBank/DDBJ databases">
        <title>Section-level genome sequencing and comparative genomics of Aspergillus sections Usti and Cavernicolus.</title>
        <authorList>
            <consortium name="Lawrence Berkeley National Laboratory"/>
            <person name="Nybo J.L."/>
            <person name="Vesth T.C."/>
            <person name="Theobald S."/>
            <person name="Frisvad J.C."/>
            <person name="Larsen T.O."/>
            <person name="Kjaerboelling I."/>
            <person name="Rothschild-Mancinelli K."/>
            <person name="Lyhne E.K."/>
            <person name="Kogle M.E."/>
            <person name="Barry K."/>
            <person name="Clum A."/>
            <person name="Na H."/>
            <person name="Ledsgaard L."/>
            <person name="Lin J."/>
            <person name="Lipzen A."/>
            <person name="Kuo A."/>
            <person name="Riley R."/>
            <person name="Mondo S."/>
            <person name="Labutti K."/>
            <person name="Haridas S."/>
            <person name="Pangalinan J."/>
            <person name="Salamov A.A."/>
            <person name="Simmons B.A."/>
            <person name="Magnuson J.K."/>
            <person name="Chen J."/>
            <person name="Drula E."/>
            <person name="Henrissat B."/>
            <person name="Wiebenga A."/>
            <person name="Lubbers R.J."/>
            <person name="Gomes A.C."/>
            <person name="Makela M.R."/>
            <person name="Stajich J."/>
            <person name="Grigoriev I.V."/>
            <person name="Mortensen U.H."/>
            <person name="De Vries R.P."/>
            <person name="Baker S.E."/>
            <person name="Andersen M.R."/>
        </authorList>
    </citation>
    <scope>NUCLEOTIDE SEQUENCE [LARGE SCALE GENOMIC DNA]</scope>
    <source>
        <strain evidence="3 4">CBS 209.92</strain>
    </source>
</reference>
<accession>A0ABR4GF85</accession>
<dbReference type="PANTHER" id="PTHR11566">
    <property type="entry name" value="DYNAMIN"/>
    <property type="match status" value="1"/>
</dbReference>
<dbReference type="InterPro" id="IPR022812">
    <property type="entry name" value="Dynamin"/>
</dbReference>
<comment type="caution">
    <text evidence="3">The sequence shown here is derived from an EMBL/GenBank/DDBJ whole genome shotgun (WGS) entry which is preliminary data.</text>
</comment>
<dbReference type="InterPro" id="IPR045063">
    <property type="entry name" value="Dynamin_N"/>
</dbReference>
<feature type="domain" description="Dynamin N-terminal" evidence="2">
    <location>
        <begin position="71"/>
        <end position="119"/>
    </location>
</feature>
<gene>
    <name evidence="3" type="ORF">BJX66DRAFT_79787</name>
</gene>
<name>A0ABR4GF85_9EURO</name>
<evidence type="ECO:0000313" key="4">
    <source>
        <dbReference type="Proteomes" id="UP001610563"/>
    </source>
</evidence>
<feature type="compositionally biased region" description="Polar residues" evidence="1">
    <location>
        <begin position="15"/>
        <end position="40"/>
    </location>
</feature>
<dbReference type="SUPFAM" id="SSF52540">
    <property type="entry name" value="P-loop containing nucleoside triphosphate hydrolases"/>
    <property type="match status" value="1"/>
</dbReference>